<evidence type="ECO:0000313" key="1">
    <source>
        <dbReference type="EMBL" id="EQB19186.1"/>
    </source>
</evidence>
<dbReference type="RefSeq" id="WP_021232539.1">
    <property type="nucleotide sequence ID" value="NZ_ATHL01000024.1"/>
</dbReference>
<dbReference type="PATRIC" id="fig|1096930.3.peg.555"/>
<dbReference type="EMBL" id="ATHL01000024">
    <property type="protein sequence ID" value="EQB19186.1"/>
    <property type="molecule type" value="Genomic_DNA"/>
</dbReference>
<accession>T0HS40</accession>
<proteinExistence type="predicted"/>
<name>T0HS40_9SPHN</name>
<dbReference type="OrthoDB" id="1755431at2"/>
<sequence>MLRIEIAASEGQGDVNEDGVGHRGDAAWVVDGATGIDPALPDPMHDDASLVVCTWENAR</sequence>
<organism evidence="1 2">
    <name type="scientific">Novosphingobium lindaniclasticum LE124</name>
    <dbReference type="NCBI Taxonomy" id="1096930"/>
    <lineage>
        <taxon>Bacteria</taxon>
        <taxon>Pseudomonadati</taxon>
        <taxon>Pseudomonadota</taxon>
        <taxon>Alphaproteobacteria</taxon>
        <taxon>Sphingomonadales</taxon>
        <taxon>Sphingomonadaceae</taxon>
        <taxon>Novosphingobium</taxon>
    </lineage>
</organism>
<keyword evidence="2" id="KW-1185">Reference proteome</keyword>
<dbReference type="Proteomes" id="UP000015527">
    <property type="component" value="Unassembled WGS sequence"/>
</dbReference>
<reference evidence="1 2" key="1">
    <citation type="journal article" date="2013" name="Genome Announc.">
        <title>Genome Sequence of Novosphingobium lindaniclasticum LE124T, Isolated from a Hexachlorocyclohexane Dumpsite.</title>
        <authorList>
            <person name="Saxena A."/>
            <person name="Nayyar N."/>
            <person name="Sangwan N."/>
            <person name="Kumari R."/>
            <person name="Khurana J.P."/>
            <person name="Lal R."/>
        </authorList>
    </citation>
    <scope>NUCLEOTIDE SEQUENCE [LARGE SCALE GENOMIC DNA]</scope>
    <source>
        <strain evidence="1 2">LE124</strain>
    </source>
</reference>
<protein>
    <submittedName>
        <fullName evidence="1">Uncharacterized protein</fullName>
    </submittedName>
</protein>
<dbReference type="AlphaFoldDB" id="T0HS40"/>
<comment type="caution">
    <text evidence="1">The sequence shown here is derived from an EMBL/GenBank/DDBJ whole genome shotgun (WGS) entry which is preliminary data.</text>
</comment>
<gene>
    <name evidence="1" type="ORF">L284_02830</name>
</gene>
<evidence type="ECO:0000313" key="2">
    <source>
        <dbReference type="Proteomes" id="UP000015527"/>
    </source>
</evidence>